<feature type="domain" description="Sortilin N-terminal" evidence="4">
    <location>
        <begin position="80"/>
        <end position="198"/>
    </location>
</feature>
<name>A0A520RYL3_9GAMM</name>
<evidence type="ECO:0000313" key="5">
    <source>
        <dbReference type="EMBL" id="RZO75275.1"/>
    </source>
</evidence>
<feature type="compositionally biased region" description="Acidic residues" evidence="3">
    <location>
        <begin position="794"/>
        <end position="808"/>
    </location>
</feature>
<dbReference type="InterPro" id="IPR015943">
    <property type="entry name" value="WD40/YVTN_repeat-like_dom_sf"/>
</dbReference>
<dbReference type="GO" id="GO:0016787">
    <property type="term" value="F:hydrolase activity"/>
    <property type="evidence" value="ECO:0007669"/>
    <property type="project" value="UniProtKB-KW"/>
</dbReference>
<evidence type="ECO:0000259" key="4">
    <source>
        <dbReference type="Pfam" id="PF15902"/>
    </source>
</evidence>
<dbReference type="EMBL" id="SHAH01000062">
    <property type="protein sequence ID" value="RZO75275.1"/>
    <property type="molecule type" value="Genomic_DNA"/>
</dbReference>
<feature type="region of interest" description="Disordered" evidence="3">
    <location>
        <begin position="435"/>
        <end position="455"/>
    </location>
</feature>
<comment type="caution">
    <text evidence="5">The sequence shown here is derived from an EMBL/GenBank/DDBJ whole genome shotgun (WGS) entry which is preliminary data.</text>
</comment>
<dbReference type="InterPro" id="IPR031778">
    <property type="entry name" value="Sortilin_N"/>
</dbReference>
<accession>A0A520RYL3</accession>
<keyword evidence="5" id="KW-0378">Hydrolase</keyword>
<keyword evidence="2" id="KW-0175">Coiled coil</keyword>
<dbReference type="AlphaFoldDB" id="A0A520RYL3"/>
<reference evidence="5 6" key="1">
    <citation type="submission" date="2019-02" db="EMBL/GenBank/DDBJ databases">
        <title>Prokaryotic population dynamics and viral predation in marine succession experiment using metagenomics: the confinement effect.</title>
        <authorList>
            <person name="Haro-Moreno J.M."/>
            <person name="Rodriguez-Valera F."/>
            <person name="Lopez-Perez M."/>
        </authorList>
    </citation>
    <scope>NUCLEOTIDE SEQUENCE [LARGE SCALE GENOMIC DNA]</scope>
    <source>
        <strain evidence="5">MED-G158</strain>
    </source>
</reference>
<dbReference type="CDD" id="cd15482">
    <property type="entry name" value="Sialidase_non-viral"/>
    <property type="match status" value="1"/>
</dbReference>
<sequence length="1071" mass="119270">MNPTPWLARQAQRYLNPGLALVASIALLLPFSYSALAQESRFDGLEYRSIGPFRGGRSAAVTGVPGENNLYYMGATGGGVWETRDGGANWKNISDSYFGGSIGAVAVSEWDPNVIYVGGGEVTVRGNVSHGSGMWKSTDTGKTWESIGLTDSHHIPRVRIHPRNPDLVYAAVMGHLHGPNEQRGVFRSKDGGETWEKVLYIDDEVGAVDLVMDPNNPRILYASSWRIFRTPYTLSSGGEGSALWKSADGGDTWENLSEKDGIPKGTLGIIGVTVSPVNSERVWAIIENENGGVFRSDDGGETWAKTNDDRNLRQRAWYYTRIYADSQDENRVYVLNVGFFTSSDGGTTFERVPTQPPHGDHHDLWIAPEDATRMIVADDGGGQISFDRGNSWSTYFNQPTAQFYRVTTDNHFPYRIYGAQQDNSTLRILHRSDGSSIGERDWEPSAGGESGHLAPHPVNPDIVYGGSYGGLLERLNHDTSESRMVDVWPDNPMGYGAIDIRYRFQWNFPILISPHDPDVIYAAAQMLFRTNNEGQSWQQISPDLTRNDPSTMGKSGGPITKDDTSVEYYGTIFAIAESHHEAGVIWTGSDDGLIHISRDDGESWTDVTPRGMPEWMMINSIEINPFDPAGAYVAGTRYKSDDFSPYLYKTDDYGQSWELITDGIDAEHFTRVVRADPEREGLLYAGTELGIYVSFNDGEDWEAFQLNLPITPVTDLTIKNDDLIVATQGRSFWILDDLTPLHQLQGNWEDAAVEVYSPRPSYRMGGSASSDPGNAGHNLPNGVIVQYYMAEGFPEPDTDPDAEGDEPAAGEADEKMPALSLEFLTEDGESIRTFSSDAEEDSDKIEGVEAGFNQFVWNMRYPNAEGFDGIIMWAGNLTGPKVVPGTYQLRMRYGDYDETRSFEILPDPRISATQEDMQAQFDFLLSTNQKLTETHQAIKRIREIRDQIDLVVTPLEDRAGYDSLKDRAAFIKEELKSIEEALYQTQNESNQDPLNYPIRLNNKLASVNRLVNRGSYRPTNQSVAVRNELVTEIDSELENLTRIVEDELPMFNNLVREQAIPAVWLDGGDSN</sequence>
<feature type="region of interest" description="Disordered" evidence="3">
    <location>
        <begin position="792"/>
        <end position="812"/>
    </location>
</feature>
<gene>
    <name evidence="5" type="ORF">EVA69_04505</name>
</gene>
<evidence type="ECO:0000256" key="1">
    <source>
        <dbReference type="ARBA" id="ARBA00022737"/>
    </source>
</evidence>
<dbReference type="GO" id="GO:0010411">
    <property type="term" value="P:xyloglucan metabolic process"/>
    <property type="evidence" value="ECO:0007669"/>
    <property type="project" value="TreeGrafter"/>
</dbReference>
<dbReference type="Pfam" id="PF15902">
    <property type="entry name" value="Sortilin-Vps10"/>
    <property type="match status" value="1"/>
</dbReference>
<dbReference type="SUPFAM" id="SSF110296">
    <property type="entry name" value="Oligoxyloglucan reducing end-specific cellobiohydrolase"/>
    <property type="match status" value="1"/>
</dbReference>
<evidence type="ECO:0000256" key="2">
    <source>
        <dbReference type="SAM" id="Coils"/>
    </source>
</evidence>
<evidence type="ECO:0000256" key="3">
    <source>
        <dbReference type="SAM" id="MobiDB-lite"/>
    </source>
</evidence>
<dbReference type="Gene3D" id="2.130.10.10">
    <property type="entry name" value="YVTN repeat-like/Quinoprotein amine dehydrogenase"/>
    <property type="match status" value="4"/>
</dbReference>
<dbReference type="Proteomes" id="UP000320404">
    <property type="component" value="Unassembled WGS sequence"/>
</dbReference>
<feature type="coiled-coil region" evidence="2">
    <location>
        <begin position="961"/>
        <end position="988"/>
    </location>
</feature>
<organism evidence="5 6">
    <name type="scientific">OM182 bacterium</name>
    <dbReference type="NCBI Taxonomy" id="2510334"/>
    <lineage>
        <taxon>Bacteria</taxon>
        <taxon>Pseudomonadati</taxon>
        <taxon>Pseudomonadota</taxon>
        <taxon>Gammaproteobacteria</taxon>
        <taxon>OMG group</taxon>
        <taxon>OM182 clade</taxon>
    </lineage>
</organism>
<dbReference type="InterPro" id="IPR052025">
    <property type="entry name" value="Xyloglucanase_GH74"/>
</dbReference>
<keyword evidence="1" id="KW-0677">Repeat</keyword>
<evidence type="ECO:0000313" key="6">
    <source>
        <dbReference type="Proteomes" id="UP000320404"/>
    </source>
</evidence>
<dbReference type="SUPFAM" id="SSF50939">
    <property type="entry name" value="Sialidases"/>
    <property type="match status" value="1"/>
</dbReference>
<dbReference type="InterPro" id="IPR036278">
    <property type="entry name" value="Sialidase_sf"/>
</dbReference>
<proteinExistence type="predicted"/>
<protein>
    <submittedName>
        <fullName evidence="5">Glycosyl hydrolase</fullName>
    </submittedName>
</protein>
<dbReference type="PANTHER" id="PTHR43739:SF5">
    <property type="entry name" value="EXO-ALPHA-SIALIDASE"/>
    <property type="match status" value="1"/>
</dbReference>
<dbReference type="PANTHER" id="PTHR43739">
    <property type="entry name" value="XYLOGLUCANASE (EUROFUNG)"/>
    <property type="match status" value="1"/>
</dbReference>